<dbReference type="GO" id="GO:0009279">
    <property type="term" value="C:cell outer membrane"/>
    <property type="evidence" value="ECO:0007669"/>
    <property type="project" value="UniProtKB-SubCell"/>
</dbReference>
<evidence type="ECO:0000256" key="8">
    <source>
        <dbReference type="ARBA" id="ARBA00023077"/>
    </source>
</evidence>
<reference evidence="16 17" key="1">
    <citation type="submission" date="2020-08" db="EMBL/GenBank/DDBJ databases">
        <title>Genomic Encyclopedia of Type Strains, Phase IV (KMG-IV): sequencing the most valuable type-strain genomes for metagenomic binning, comparative biology and taxonomic classification.</title>
        <authorList>
            <person name="Goeker M."/>
        </authorList>
    </citation>
    <scope>NUCLEOTIDE SEQUENCE [LARGE SCALE GENOMIC DNA]</scope>
    <source>
        <strain evidence="16 17">DSM 22368</strain>
    </source>
</reference>
<dbReference type="SUPFAM" id="SSF56935">
    <property type="entry name" value="Porins"/>
    <property type="match status" value="1"/>
</dbReference>
<comment type="similarity">
    <text evidence="11 12">Belongs to the TonB-dependent receptor family.</text>
</comment>
<evidence type="ECO:0000256" key="4">
    <source>
        <dbReference type="ARBA" id="ARBA00022496"/>
    </source>
</evidence>
<evidence type="ECO:0000313" key="17">
    <source>
        <dbReference type="Proteomes" id="UP000528457"/>
    </source>
</evidence>
<dbReference type="GO" id="GO:0006826">
    <property type="term" value="P:iron ion transport"/>
    <property type="evidence" value="ECO:0007669"/>
    <property type="project" value="UniProtKB-KW"/>
</dbReference>
<evidence type="ECO:0000256" key="5">
    <source>
        <dbReference type="ARBA" id="ARBA00022692"/>
    </source>
</evidence>
<evidence type="ECO:0000256" key="9">
    <source>
        <dbReference type="ARBA" id="ARBA00023136"/>
    </source>
</evidence>
<dbReference type="RefSeq" id="WP_166849366.1">
    <property type="nucleotide sequence ID" value="NZ_JAAONY010000001.1"/>
</dbReference>
<keyword evidence="13" id="KW-0732">Signal</keyword>
<dbReference type="Pfam" id="PF00593">
    <property type="entry name" value="TonB_dep_Rec_b-barrel"/>
    <property type="match status" value="1"/>
</dbReference>
<keyword evidence="17" id="KW-1185">Reference proteome</keyword>
<dbReference type="InterPro" id="IPR039426">
    <property type="entry name" value="TonB-dep_rcpt-like"/>
</dbReference>
<dbReference type="PROSITE" id="PS52016">
    <property type="entry name" value="TONB_DEPENDENT_REC_3"/>
    <property type="match status" value="1"/>
</dbReference>
<dbReference type="Proteomes" id="UP000528457">
    <property type="component" value="Unassembled WGS sequence"/>
</dbReference>
<dbReference type="InterPro" id="IPR012910">
    <property type="entry name" value="Plug_dom"/>
</dbReference>
<comment type="caution">
    <text evidence="16">The sequence shown here is derived from an EMBL/GenBank/DDBJ whole genome shotgun (WGS) entry which is preliminary data.</text>
</comment>
<name>A0A7X0JRT8_9GAMM</name>
<dbReference type="InParanoid" id="A0A7X0JRT8"/>
<evidence type="ECO:0000256" key="2">
    <source>
        <dbReference type="ARBA" id="ARBA00022448"/>
    </source>
</evidence>
<evidence type="ECO:0000256" key="10">
    <source>
        <dbReference type="ARBA" id="ARBA00023237"/>
    </source>
</evidence>
<evidence type="ECO:0000256" key="6">
    <source>
        <dbReference type="ARBA" id="ARBA00023004"/>
    </source>
</evidence>
<keyword evidence="5 11" id="KW-0812">Transmembrane</keyword>
<organism evidence="16 17">
    <name type="scientific">Pseudoteredinibacter isoporae</name>
    <dbReference type="NCBI Taxonomy" id="570281"/>
    <lineage>
        <taxon>Bacteria</taxon>
        <taxon>Pseudomonadati</taxon>
        <taxon>Pseudomonadota</taxon>
        <taxon>Gammaproteobacteria</taxon>
        <taxon>Cellvibrionales</taxon>
        <taxon>Cellvibrionaceae</taxon>
        <taxon>Pseudoteredinibacter</taxon>
    </lineage>
</organism>
<dbReference type="Pfam" id="PF07715">
    <property type="entry name" value="Plug"/>
    <property type="match status" value="1"/>
</dbReference>
<evidence type="ECO:0000256" key="3">
    <source>
        <dbReference type="ARBA" id="ARBA00022452"/>
    </source>
</evidence>
<dbReference type="InterPro" id="IPR000531">
    <property type="entry name" value="Beta-barrel_TonB"/>
</dbReference>
<keyword evidence="4" id="KW-0410">Iron transport</keyword>
<evidence type="ECO:0000256" key="12">
    <source>
        <dbReference type="RuleBase" id="RU003357"/>
    </source>
</evidence>
<evidence type="ECO:0000259" key="14">
    <source>
        <dbReference type="Pfam" id="PF00593"/>
    </source>
</evidence>
<dbReference type="PANTHER" id="PTHR32552:SF81">
    <property type="entry name" value="TONB-DEPENDENT OUTER MEMBRANE RECEPTOR"/>
    <property type="match status" value="1"/>
</dbReference>
<evidence type="ECO:0000256" key="13">
    <source>
        <dbReference type="SAM" id="SignalP"/>
    </source>
</evidence>
<keyword evidence="7" id="KW-0406">Ion transport</keyword>
<keyword evidence="9 11" id="KW-0472">Membrane</keyword>
<dbReference type="EMBL" id="JACHHT010000001">
    <property type="protein sequence ID" value="MBB6521124.1"/>
    <property type="molecule type" value="Genomic_DNA"/>
</dbReference>
<keyword evidence="2 11" id="KW-0813">Transport</keyword>
<feature type="domain" description="TonB-dependent receptor-like beta-barrel" evidence="14">
    <location>
        <begin position="293"/>
        <end position="684"/>
    </location>
</feature>
<accession>A0A7X0JRT8</accession>
<protein>
    <submittedName>
        <fullName evidence="16">Iron complex outermembrane receptor protein</fullName>
    </submittedName>
</protein>
<evidence type="ECO:0000256" key="11">
    <source>
        <dbReference type="PROSITE-ProRule" id="PRU01360"/>
    </source>
</evidence>
<dbReference type="CDD" id="cd01347">
    <property type="entry name" value="ligand_gated_channel"/>
    <property type="match status" value="1"/>
</dbReference>
<sequence>MKKLALCSASSSLIMSALALDIQLANAQEAQGSRSISLEEVVVTARKREENLFDVPMSLDVFSGDEIENTGIENATDFVGRVPGISTSGDFISPGKDFVYLVTRGVGANTGGDPATPVFLDGVYQPRLAFDTGFMDVERIEILKGPQGSIFGRNSEGGAVNIVTRRPHDEFSGRMRFELDDFGGHKAQASVNLPISDVLFSSIAVESQYIGAYLENPTIGRINQGQLEQSAGSVDANDGHKNSARFALNYEPSDEFSAFLTFDYARFEGLNGLPGVPRGCDCYEVNTEFQIEARDVNRGGSLHLEWDLGWAQLSSISGYRYLSTKLPFDFDGGTTFTDSIHDFRSKQEFWSEEIRLSGDSEGINWLVGLYYFEEELDSQRGYDLPNNPALPGLFITDQDVRTDRQGYAVFANAEIDLSESLALTVGGRYSSEDIDGDFYTDYTIAGFNLHVIDQDQEKDTFESVTGTVSLKYYWNEDIMSFATVSQGFKAGGYPIAPISAVDFTAFDEETSTNYELGFKADLLDNRVKVEGAIFYIELEDQQLSTIIEVNGLPVASTANAGESHINGAELELTAALTEGLVLRSSLGYVDTEFDDYVDTQGQQRAGESFRFTPELTANIGLDYSMTVADNRELVLALNYRFVDDAIQGFGATDPEFNIDSYDIVDASATLHGDQWQLQFFVDNLTDEYIATRHWDAFFFSVDRNVSFSSVLPPRKFGLRMSYEF</sequence>
<dbReference type="InterPro" id="IPR036942">
    <property type="entry name" value="Beta-barrel_TonB_sf"/>
</dbReference>
<keyword evidence="16" id="KW-0675">Receptor</keyword>
<keyword evidence="6" id="KW-0408">Iron</keyword>
<keyword evidence="8 12" id="KW-0798">TonB box</keyword>
<evidence type="ECO:0000313" key="16">
    <source>
        <dbReference type="EMBL" id="MBB6521124.1"/>
    </source>
</evidence>
<evidence type="ECO:0000259" key="15">
    <source>
        <dbReference type="Pfam" id="PF07715"/>
    </source>
</evidence>
<dbReference type="AlphaFoldDB" id="A0A7X0JRT8"/>
<keyword evidence="3 11" id="KW-1134">Transmembrane beta strand</keyword>
<keyword evidence="10 11" id="KW-0998">Cell outer membrane</keyword>
<feature type="signal peptide" evidence="13">
    <location>
        <begin position="1"/>
        <end position="19"/>
    </location>
</feature>
<gene>
    <name evidence="16" type="ORF">HNR48_001402</name>
</gene>
<comment type="subcellular location">
    <subcellularLocation>
        <location evidence="1 11">Cell outer membrane</location>
        <topology evidence="1 11">Multi-pass membrane protein</topology>
    </subcellularLocation>
</comment>
<feature type="chain" id="PRO_5030786185" evidence="13">
    <location>
        <begin position="20"/>
        <end position="724"/>
    </location>
</feature>
<dbReference type="PANTHER" id="PTHR32552">
    <property type="entry name" value="FERRICHROME IRON RECEPTOR-RELATED"/>
    <property type="match status" value="1"/>
</dbReference>
<feature type="domain" description="TonB-dependent receptor plug" evidence="15">
    <location>
        <begin position="53"/>
        <end position="159"/>
    </location>
</feature>
<proteinExistence type="inferred from homology"/>
<dbReference type="Gene3D" id="2.40.170.20">
    <property type="entry name" value="TonB-dependent receptor, beta-barrel domain"/>
    <property type="match status" value="1"/>
</dbReference>
<evidence type="ECO:0000256" key="1">
    <source>
        <dbReference type="ARBA" id="ARBA00004571"/>
    </source>
</evidence>
<evidence type="ECO:0000256" key="7">
    <source>
        <dbReference type="ARBA" id="ARBA00023065"/>
    </source>
</evidence>